<proteinExistence type="predicted"/>
<reference evidence="3" key="1">
    <citation type="journal article" date="2019" name="Int. J. Syst. Evol. Microbiol.">
        <title>The Global Catalogue of Microorganisms (GCM) 10K type strain sequencing project: providing services to taxonomists for standard genome sequencing and annotation.</title>
        <authorList>
            <consortium name="The Broad Institute Genomics Platform"/>
            <consortium name="The Broad Institute Genome Sequencing Center for Infectious Disease"/>
            <person name="Wu L."/>
            <person name="Ma J."/>
        </authorList>
    </citation>
    <scope>NUCLEOTIDE SEQUENCE [LARGE SCALE GENOMIC DNA]</scope>
    <source>
        <strain evidence="3">CGMCC 1.15399</strain>
    </source>
</reference>
<accession>A0ABW4GXF5</accession>
<name>A0ABW4GXF5_9ACTN</name>
<dbReference type="Proteomes" id="UP001597097">
    <property type="component" value="Unassembled WGS sequence"/>
</dbReference>
<keyword evidence="3" id="KW-1185">Reference proteome</keyword>
<evidence type="ECO:0000313" key="3">
    <source>
        <dbReference type="Proteomes" id="UP001597097"/>
    </source>
</evidence>
<evidence type="ECO:0000256" key="1">
    <source>
        <dbReference type="SAM" id="MobiDB-lite"/>
    </source>
</evidence>
<protein>
    <recommendedName>
        <fullName evidence="4">Poly(3-hydroxyalkanoate) polymerase subunit PhaE</fullName>
    </recommendedName>
</protein>
<dbReference type="RefSeq" id="WP_219536547.1">
    <property type="nucleotide sequence ID" value="NZ_JAHKRM010000031.1"/>
</dbReference>
<feature type="region of interest" description="Disordered" evidence="1">
    <location>
        <begin position="107"/>
        <end position="168"/>
    </location>
</feature>
<evidence type="ECO:0008006" key="4">
    <source>
        <dbReference type="Google" id="ProtNLM"/>
    </source>
</evidence>
<evidence type="ECO:0000313" key="2">
    <source>
        <dbReference type="EMBL" id="MFD1547046.1"/>
    </source>
</evidence>
<organism evidence="2 3">
    <name type="scientific">Nonomuraea guangzhouensis</name>
    <dbReference type="NCBI Taxonomy" id="1291555"/>
    <lineage>
        <taxon>Bacteria</taxon>
        <taxon>Bacillati</taxon>
        <taxon>Actinomycetota</taxon>
        <taxon>Actinomycetes</taxon>
        <taxon>Streptosporangiales</taxon>
        <taxon>Streptosporangiaceae</taxon>
        <taxon>Nonomuraea</taxon>
    </lineage>
</organism>
<sequence>MSRSSSGRDSSEESDAWAGDSLNRIEMVQSFTGQLRQHLSAYAAFVGAMRRDAEAMWKANPPEEYGTFEAWWRHQQVAGPFAEIQEHIEAAAKLTFKLEARYRRNRHEIPDRRQAAAEAKEQAALTRGDNPAIGPPPRQQGRAAPRTQPEQEASFMDMVQRGNKRRSA</sequence>
<dbReference type="EMBL" id="JBHUCM010000070">
    <property type="protein sequence ID" value="MFD1547046.1"/>
    <property type="molecule type" value="Genomic_DNA"/>
</dbReference>
<feature type="compositionally biased region" description="Low complexity" evidence="1">
    <location>
        <begin position="139"/>
        <end position="148"/>
    </location>
</feature>
<gene>
    <name evidence="2" type="ORF">ACFSJ0_59110</name>
</gene>
<feature type="compositionally biased region" description="Basic and acidic residues" evidence="1">
    <location>
        <begin position="107"/>
        <end position="121"/>
    </location>
</feature>
<comment type="caution">
    <text evidence="2">The sequence shown here is derived from an EMBL/GenBank/DDBJ whole genome shotgun (WGS) entry which is preliminary data.</text>
</comment>